<protein>
    <recommendedName>
        <fullName evidence="2">Myb/SANT-like DNA-binding domain-containing protein</fullName>
    </recommendedName>
</protein>
<reference evidence="3" key="1">
    <citation type="submission" date="2024-04" db="EMBL/GenBank/DDBJ databases">
        <authorList>
            <consortium name="Molecular Ecology Group"/>
        </authorList>
    </citation>
    <scope>NUCLEOTIDE SEQUENCE</scope>
</reference>
<evidence type="ECO:0000259" key="2">
    <source>
        <dbReference type="Pfam" id="PF13837"/>
    </source>
</evidence>
<dbReference type="Gene3D" id="1.10.10.60">
    <property type="entry name" value="Homeodomain-like"/>
    <property type="match status" value="1"/>
</dbReference>
<evidence type="ECO:0000256" key="1">
    <source>
        <dbReference type="SAM" id="MobiDB-lite"/>
    </source>
</evidence>
<evidence type="ECO:0000313" key="4">
    <source>
        <dbReference type="Proteomes" id="UP001497644"/>
    </source>
</evidence>
<evidence type="ECO:0000313" key="3">
    <source>
        <dbReference type="EMBL" id="CAL1677381.1"/>
    </source>
</evidence>
<dbReference type="Proteomes" id="UP001497644">
    <property type="component" value="Chromosome 12"/>
</dbReference>
<feature type="region of interest" description="Disordered" evidence="1">
    <location>
        <begin position="197"/>
        <end position="217"/>
    </location>
</feature>
<keyword evidence="4" id="KW-1185">Reference proteome</keyword>
<sequence>MQSRITLFAKCSNNQHLLKLQLLDEVTNIEYMIEVEKEDYHRAYKDITFATALLKKAKALSNNNNKHIPHSSTSSMSSITTDNSKSSCSKTNIANEFSDNDSDIDDYNHSETEMQNIESNKEKWTQAATLLLISLYKENSYMLGKVSYKKVWTQICQRMKQEKNYNFTLTQCYNKMDFKKTVPLGRCPIERKSIAERNARNQRDQSQPFRSFRAVSL</sequence>
<name>A0AAV2NDF2_9HYME</name>
<feature type="region of interest" description="Disordered" evidence="1">
    <location>
        <begin position="64"/>
        <end position="83"/>
    </location>
</feature>
<feature type="domain" description="Myb/SANT-like DNA-binding" evidence="2">
    <location>
        <begin position="122"/>
        <end position="177"/>
    </location>
</feature>
<proteinExistence type="predicted"/>
<accession>A0AAV2NDF2</accession>
<dbReference type="EMBL" id="OZ034835">
    <property type="protein sequence ID" value="CAL1677381.1"/>
    <property type="molecule type" value="Genomic_DNA"/>
</dbReference>
<gene>
    <name evidence="3" type="ORF">LPLAT_LOCUS3391</name>
</gene>
<dbReference type="InterPro" id="IPR044822">
    <property type="entry name" value="Myb_DNA-bind_4"/>
</dbReference>
<dbReference type="AlphaFoldDB" id="A0AAV2NDF2"/>
<organism evidence="3 4">
    <name type="scientific">Lasius platythorax</name>
    <dbReference type="NCBI Taxonomy" id="488582"/>
    <lineage>
        <taxon>Eukaryota</taxon>
        <taxon>Metazoa</taxon>
        <taxon>Ecdysozoa</taxon>
        <taxon>Arthropoda</taxon>
        <taxon>Hexapoda</taxon>
        <taxon>Insecta</taxon>
        <taxon>Pterygota</taxon>
        <taxon>Neoptera</taxon>
        <taxon>Endopterygota</taxon>
        <taxon>Hymenoptera</taxon>
        <taxon>Apocrita</taxon>
        <taxon>Aculeata</taxon>
        <taxon>Formicoidea</taxon>
        <taxon>Formicidae</taxon>
        <taxon>Formicinae</taxon>
        <taxon>Lasius</taxon>
        <taxon>Lasius</taxon>
    </lineage>
</organism>
<dbReference type="Pfam" id="PF13837">
    <property type="entry name" value="Myb_DNA-bind_4"/>
    <property type="match status" value="1"/>
</dbReference>